<evidence type="ECO:0000256" key="1">
    <source>
        <dbReference type="ARBA" id="ARBA00004141"/>
    </source>
</evidence>
<dbReference type="PANTHER" id="PTHR11972">
    <property type="entry name" value="NADPH OXIDASE"/>
    <property type="match status" value="1"/>
</dbReference>
<gene>
    <name evidence="8" type="ORF">TIFTF001_014179</name>
</gene>
<feature type="transmembrane region" description="Helical" evidence="6">
    <location>
        <begin position="123"/>
        <end position="145"/>
    </location>
</feature>
<keyword evidence="2 6" id="KW-0812">Transmembrane</keyword>
<evidence type="ECO:0000256" key="4">
    <source>
        <dbReference type="ARBA" id="ARBA00023002"/>
    </source>
</evidence>
<dbReference type="Proteomes" id="UP001187192">
    <property type="component" value="Unassembled WGS sequence"/>
</dbReference>
<evidence type="ECO:0000256" key="3">
    <source>
        <dbReference type="ARBA" id="ARBA00022989"/>
    </source>
</evidence>
<evidence type="ECO:0000256" key="5">
    <source>
        <dbReference type="ARBA" id="ARBA00023136"/>
    </source>
</evidence>
<evidence type="ECO:0000313" key="8">
    <source>
        <dbReference type="EMBL" id="GMN44990.1"/>
    </source>
</evidence>
<keyword evidence="4" id="KW-0560">Oxidoreductase</keyword>
<dbReference type="GO" id="GO:0000293">
    <property type="term" value="F:ferric-chelate reductase activity"/>
    <property type="evidence" value="ECO:0007669"/>
    <property type="project" value="TreeGrafter"/>
</dbReference>
<sequence length="254" mass="28605">MDTNVVKKTSSSYEEIRMIRAAMRLILIILLIGFAFIWIIMPTNTYKQTWQPRIRAKVNTSTYFGSQGFTLLLYTFPVLLFAVLGCVYIHLGKKLDGHVHNMESDKKHGLALWKRPILVKGPLGIVSSIELTFFIMFIALLVWSFSTYLHNSFAKITPNSAAKSGEKVWESKLDSAALRLGLIGNICLAFLFFPVARGSSVLPLFGLTSEASIKYHIWLGHLVMTLFTAHGLCYIILWAVTHDISQIPYATICE</sequence>
<dbReference type="GO" id="GO:0005886">
    <property type="term" value="C:plasma membrane"/>
    <property type="evidence" value="ECO:0007669"/>
    <property type="project" value="TreeGrafter"/>
</dbReference>
<dbReference type="AlphaFoldDB" id="A0AA88A3E9"/>
<dbReference type="InterPro" id="IPR013130">
    <property type="entry name" value="Fe3_Rdtase_TM_dom"/>
</dbReference>
<dbReference type="InterPro" id="IPR050369">
    <property type="entry name" value="RBOH/FRE"/>
</dbReference>
<keyword evidence="3 6" id="KW-1133">Transmembrane helix</keyword>
<comment type="caution">
    <text evidence="8">The sequence shown here is derived from an EMBL/GenBank/DDBJ whole genome shotgun (WGS) entry which is preliminary data.</text>
</comment>
<feature type="transmembrane region" description="Helical" evidence="6">
    <location>
        <begin position="176"/>
        <end position="196"/>
    </location>
</feature>
<feature type="transmembrane region" description="Helical" evidence="6">
    <location>
        <begin position="217"/>
        <end position="240"/>
    </location>
</feature>
<proteinExistence type="predicted"/>
<feature type="domain" description="Ferric oxidoreductase" evidence="7">
    <location>
        <begin position="180"/>
        <end position="242"/>
    </location>
</feature>
<evidence type="ECO:0000259" key="7">
    <source>
        <dbReference type="Pfam" id="PF01794"/>
    </source>
</evidence>
<reference evidence="8" key="1">
    <citation type="submission" date="2023-07" db="EMBL/GenBank/DDBJ databases">
        <title>draft genome sequence of fig (Ficus carica).</title>
        <authorList>
            <person name="Takahashi T."/>
            <person name="Nishimura K."/>
        </authorList>
    </citation>
    <scope>NUCLEOTIDE SEQUENCE</scope>
</reference>
<evidence type="ECO:0000256" key="2">
    <source>
        <dbReference type="ARBA" id="ARBA00022692"/>
    </source>
</evidence>
<dbReference type="PANTHER" id="PTHR11972:SF41">
    <property type="entry name" value="FERRIC REDUCTION OXIDASE 2"/>
    <property type="match status" value="1"/>
</dbReference>
<keyword evidence="9" id="KW-1185">Reference proteome</keyword>
<organism evidence="8 9">
    <name type="scientific">Ficus carica</name>
    <name type="common">Common fig</name>
    <dbReference type="NCBI Taxonomy" id="3494"/>
    <lineage>
        <taxon>Eukaryota</taxon>
        <taxon>Viridiplantae</taxon>
        <taxon>Streptophyta</taxon>
        <taxon>Embryophyta</taxon>
        <taxon>Tracheophyta</taxon>
        <taxon>Spermatophyta</taxon>
        <taxon>Magnoliopsida</taxon>
        <taxon>eudicotyledons</taxon>
        <taxon>Gunneridae</taxon>
        <taxon>Pentapetalae</taxon>
        <taxon>rosids</taxon>
        <taxon>fabids</taxon>
        <taxon>Rosales</taxon>
        <taxon>Moraceae</taxon>
        <taxon>Ficeae</taxon>
        <taxon>Ficus</taxon>
    </lineage>
</organism>
<feature type="transmembrane region" description="Helical" evidence="6">
    <location>
        <begin position="71"/>
        <end position="91"/>
    </location>
</feature>
<keyword evidence="5 6" id="KW-0472">Membrane</keyword>
<dbReference type="EMBL" id="BTGU01000019">
    <property type="protein sequence ID" value="GMN44990.1"/>
    <property type="molecule type" value="Genomic_DNA"/>
</dbReference>
<name>A0AA88A3E9_FICCA</name>
<accession>A0AA88A3E9</accession>
<feature type="transmembrane region" description="Helical" evidence="6">
    <location>
        <begin position="21"/>
        <end position="41"/>
    </location>
</feature>
<comment type="subcellular location">
    <subcellularLocation>
        <location evidence="1">Membrane</location>
        <topology evidence="1">Multi-pass membrane protein</topology>
    </subcellularLocation>
</comment>
<evidence type="ECO:0000256" key="6">
    <source>
        <dbReference type="SAM" id="Phobius"/>
    </source>
</evidence>
<evidence type="ECO:0000313" key="9">
    <source>
        <dbReference type="Proteomes" id="UP001187192"/>
    </source>
</evidence>
<dbReference type="Pfam" id="PF01794">
    <property type="entry name" value="Ferric_reduct"/>
    <property type="match status" value="1"/>
</dbReference>
<protein>
    <recommendedName>
        <fullName evidence="7">Ferric oxidoreductase domain-containing protein</fullName>
    </recommendedName>
</protein>